<evidence type="ECO:0000256" key="7">
    <source>
        <dbReference type="ARBA" id="ARBA00023128"/>
    </source>
</evidence>
<keyword evidence="3 10" id="KW-0813">Transport</keyword>
<dbReference type="InterPro" id="IPR018108">
    <property type="entry name" value="MCP_transmembrane"/>
</dbReference>
<evidence type="ECO:0000256" key="5">
    <source>
        <dbReference type="ARBA" id="ARBA00022737"/>
    </source>
</evidence>
<dbReference type="Gene3D" id="1.50.40.10">
    <property type="entry name" value="Mitochondrial carrier domain"/>
    <property type="match status" value="1"/>
</dbReference>
<comment type="similarity">
    <text evidence="2 10">Belongs to the mitochondrial carrier (TC 2.A.29) family.</text>
</comment>
<dbReference type="EMBL" id="HBEM01018742">
    <property type="protein sequence ID" value="CAD8453855.1"/>
    <property type="molecule type" value="Transcribed_RNA"/>
</dbReference>
<dbReference type="GO" id="GO:0006843">
    <property type="term" value="P:mitochondrial citrate transmembrane transport"/>
    <property type="evidence" value="ECO:0007669"/>
    <property type="project" value="TreeGrafter"/>
</dbReference>
<evidence type="ECO:0000256" key="8">
    <source>
        <dbReference type="ARBA" id="ARBA00023136"/>
    </source>
</evidence>
<keyword evidence="8 9" id="KW-0472">Membrane</keyword>
<dbReference type="InterPro" id="IPR049563">
    <property type="entry name" value="TXTP-like"/>
</dbReference>
<dbReference type="AlphaFoldDB" id="A0A7S0DJ03"/>
<feature type="repeat" description="Solcar" evidence="9">
    <location>
        <begin position="102"/>
        <end position="184"/>
    </location>
</feature>
<dbReference type="GO" id="GO:0071913">
    <property type="term" value="F:citrate secondary active transmembrane transporter activity"/>
    <property type="evidence" value="ECO:0007669"/>
    <property type="project" value="TreeGrafter"/>
</dbReference>
<dbReference type="SUPFAM" id="SSF103506">
    <property type="entry name" value="Mitochondrial carrier"/>
    <property type="match status" value="1"/>
</dbReference>
<keyword evidence="6" id="KW-1133">Transmembrane helix</keyword>
<dbReference type="Pfam" id="PF00153">
    <property type="entry name" value="Mito_carr"/>
    <property type="match status" value="3"/>
</dbReference>
<accession>A0A7S0DJ03</accession>
<evidence type="ECO:0000256" key="10">
    <source>
        <dbReference type="RuleBase" id="RU000488"/>
    </source>
</evidence>
<evidence type="ECO:0000256" key="3">
    <source>
        <dbReference type="ARBA" id="ARBA00022448"/>
    </source>
</evidence>
<dbReference type="PRINTS" id="PR00784">
    <property type="entry name" value="MTUNCOUPLING"/>
</dbReference>
<reference evidence="11" key="1">
    <citation type="submission" date="2021-01" db="EMBL/GenBank/DDBJ databases">
        <authorList>
            <person name="Corre E."/>
            <person name="Pelletier E."/>
            <person name="Niang G."/>
            <person name="Scheremetjew M."/>
            <person name="Finn R."/>
            <person name="Kale V."/>
            <person name="Holt S."/>
            <person name="Cochrane G."/>
            <person name="Meng A."/>
            <person name="Brown T."/>
            <person name="Cohen L."/>
        </authorList>
    </citation>
    <scope>NUCLEOTIDE SEQUENCE</scope>
    <source>
        <strain evidence="11">CCMP2058</strain>
    </source>
</reference>
<proteinExistence type="inferred from homology"/>
<evidence type="ECO:0000256" key="9">
    <source>
        <dbReference type="PROSITE-ProRule" id="PRU00282"/>
    </source>
</evidence>
<gene>
    <name evidence="11" type="ORF">LAMO00422_LOCUS12796</name>
</gene>
<evidence type="ECO:0000256" key="1">
    <source>
        <dbReference type="ARBA" id="ARBA00004225"/>
    </source>
</evidence>
<dbReference type="PANTHER" id="PTHR45788:SF4">
    <property type="entry name" value="TRICARBOXYLATE TRANSPORT PROTEIN, MITOCHONDRIAL"/>
    <property type="match status" value="1"/>
</dbReference>
<evidence type="ECO:0000256" key="6">
    <source>
        <dbReference type="ARBA" id="ARBA00022989"/>
    </source>
</evidence>
<keyword evidence="5" id="KW-0677">Repeat</keyword>
<feature type="repeat" description="Solcar" evidence="9">
    <location>
        <begin position="7"/>
        <end position="94"/>
    </location>
</feature>
<dbReference type="InterPro" id="IPR002067">
    <property type="entry name" value="MCP"/>
</dbReference>
<evidence type="ECO:0000256" key="4">
    <source>
        <dbReference type="ARBA" id="ARBA00022692"/>
    </source>
</evidence>
<name>A0A7S0DJ03_9EUKA</name>
<sequence>MSVKKSKNPVVALSAGCIAGGIEATCVWPMEYIKTQLQLKQAATLPYSGVYSGISYTVRTTGFISLYRGLLPTLIGSMPKAGIRFGGNTYFRQKLTTKDGNLTMGRTFVSGLMAGCLEATLAVTPIETVKTKCIEMNAPFFSGVKTILNTEGISGLYKGLVPTMLKQGSNQGLRFMWFAKYKEYLTGEHNPSKQRSLSPHEAFLGGTSAGCFSTLCNNPIDFVKTRMQGIHASKYRNSWDCLSRSVREEGFLALYRGVLPRLGRVVPGQGIIFMSFEIIQAQIEKIVVGTKKKTKP</sequence>
<dbReference type="GO" id="GO:0031966">
    <property type="term" value="C:mitochondrial membrane"/>
    <property type="evidence" value="ECO:0007669"/>
    <property type="project" value="UniProtKB-SubCell"/>
</dbReference>
<dbReference type="PANTHER" id="PTHR45788">
    <property type="entry name" value="SUCCINATE/FUMARATE MITOCHONDRIAL TRANSPORTER-RELATED"/>
    <property type="match status" value="1"/>
</dbReference>
<comment type="subcellular location">
    <subcellularLocation>
        <location evidence="1">Mitochondrion membrane</location>
        <topology evidence="1">Multi-pass membrane protein</topology>
    </subcellularLocation>
</comment>
<dbReference type="PROSITE" id="PS50920">
    <property type="entry name" value="SOLCAR"/>
    <property type="match status" value="3"/>
</dbReference>
<feature type="repeat" description="Solcar" evidence="9">
    <location>
        <begin position="197"/>
        <end position="282"/>
    </location>
</feature>
<evidence type="ECO:0000313" key="11">
    <source>
        <dbReference type="EMBL" id="CAD8453855.1"/>
    </source>
</evidence>
<keyword evidence="4 9" id="KW-0812">Transmembrane</keyword>
<dbReference type="InterPro" id="IPR023395">
    <property type="entry name" value="MCP_dom_sf"/>
</dbReference>
<evidence type="ECO:0000256" key="2">
    <source>
        <dbReference type="ARBA" id="ARBA00006375"/>
    </source>
</evidence>
<organism evidence="11">
    <name type="scientific">Amorphochlora amoebiformis</name>
    <dbReference type="NCBI Taxonomy" id="1561963"/>
    <lineage>
        <taxon>Eukaryota</taxon>
        <taxon>Sar</taxon>
        <taxon>Rhizaria</taxon>
        <taxon>Cercozoa</taxon>
        <taxon>Chlorarachniophyceae</taxon>
        <taxon>Amorphochlora</taxon>
    </lineage>
</organism>
<keyword evidence="7" id="KW-0496">Mitochondrion</keyword>
<protein>
    <submittedName>
        <fullName evidence="11">Uncharacterized protein</fullName>
    </submittedName>
</protein>